<dbReference type="OrthoDB" id="128220at2"/>
<evidence type="ECO:0000313" key="5">
    <source>
        <dbReference type="Proteomes" id="UP000426246"/>
    </source>
</evidence>
<sequence length="302" mass="33513">MSAHNLRIGLIGLDTSHVTAFADILHNEDHPFHIPGARITIAYSSVSDDFEMSYARVAGFTEQLQNEYRVQVVASPEEVVEASDMILLESVDGRVHYEQFKRIAAYGKPVFIDKPLALSYQEAKAILDLAAHHQLPVMSCSALRYSQALIDAIADKENGEIFGMDCSGPMAIQPTQPGLFWYGIHMVEMLYAGLGEGCKQVTAVSNEDGDFIVGEWLDGRVGTLRGNRLGNNKFGALLHRQQGTQFLDVSSHPKPYYSGMLEEILAMYRNKISPIDPAEMLEIIRFMEASNESRATGETVRL</sequence>
<dbReference type="SUPFAM" id="SSF51735">
    <property type="entry name" value="NAD(P)-binding Rossmann-fold domains"/>
    <property type="match status" value="1"/>
</dbReference>
<keyword evidence="2" id="KW-0560">Oxidoreductase</keyword>
<evidence type="ECO:0000256" key="1">
    <source>
        <dbReference type="ARBA" id="ARBA00010928"/>
    </source>
</evidence>
<dbReference type="InterPro" id="IPR000683">
    <property type="entry name" value="Gfo/Idh/MocA-like_OxRdtase_N"/>
</dbReference>
<proteinExistence type="inferred from homology"/>
<protein>
    <submittedName>
        <fullName evidence="4">Gfo/Idh/MocA family oxidoreductase</fullName>
    </submittedName>
</protein>
<keyword evidence="5" id="KW-1185">Reference proteome</keyword>
<gene>
    <name evidence="4" type="ORF">EHS13_04535</name>
</gene>
<feature type="domain" description="Gfo/Idh/MocA-like oxidoreductase N-terminal" evidence="3">
    <location>
        <begin position="61"/>
        <end position="138"/>
    </location>
</feature>
<dbReference type="Proteomes" id="UP000426246">
    <property type="component" value="Chromosome"/>
</dbReference>
<dbReference type="GO" id="GO:0016491">
    <property type="term" value="F:oxidoreductase activity"/>
    <property type="evidence" value="ECO:0007669"/>
    <property type="project" value="UniProtKB-KW"/>
</dbReference>
<evidence type="ECO:0000256" key="2">
    <source>
        <dbReference type="ARBA" id="ARBA00023002"/>
    </source>
</evidence>
<dbReference type="PANTHER" id="PTHR43708">
    <property type="entry name" value="CONSERVED EXPRESSED OXIDOREDUCTASE (EUROFUNG)"/>
    <property type="match status" value="1"/>
</dbReference>
<dbReference type="RefSeq" id="WP_155699222.1">
    <property type="nucleotide sequence ID" value="NZ_CP034235.1"/>
</dbReference>
<dbReference type="PANTHER" id="PTHR43708:SF5">
    <property type="entry name" value="CONSERVED EXPRESSED OXIDOREDUCTASE (EUROFUNG)-RELATED"/>
    <property type="match status" value="1"/>
</dbReference>
<dbReference type="GO" id="GO:0000166">
    <property type="term" value="F:nucleotide binding"/>
    <property type="evidence" value="ECO:0007669"/>
    <property type="project" value="InterPro"/>
</dbReference>
<dbReference type="InterPro" id="IPR051317">
    <property type="entry name" value="Gfo/Idh/MocA_oxidoreduct"/>
</dbReference>
<dbReference type="Gene3D" id="3.40.50.720">
    <property type="entry name" value="NAD(P)-binding Rossmann-like Domain"/>
    <property type="match status" value="1"/>
</dbReference>
<comment type="similarity">
    <text evidence="1">Belongs to the Gfo/Idh/MocA family.</text>
</comment>
<evidence type="ECO:0000313" key="4">
    <source>
        <dbReference type="EMBL" id="QGQ94223.1"/>
    </source>
</evidence>
<dbReference type="KEGG" id="ppsc:EHS13_04535"/>
<organism evidence="4 5">
    <name type="scientific">Paenibacillus psychroresistens</name>
    <dbReference type="NCBI Taxonomy" id="1778678"/>
    <lineage>
        <taxon>Bacteria</taxon>
        <taxon>Bacillati</taxon>
        <taxon>Bacillota</taxon>
        <taxon>Bacilli</taxon>
        <taxon>Bacillales</taxon>
        <taxon>Paenibacillaceae</taxon>
        <taxon>Paenibacillus</taxon>
    </lineage>
</organism>
<dbReference type="Gene3D" id="3.30.360.10">
    <property type="entry name" value="Dihydrodipicolinate Reductase, domain 2"/>
    <property type="match status" value="1"/>
</dbReference>
<reference evidence="5" key="1">
    <citation type="submission" date="2018-11" db="EMBL/GenBank/DDBJ databases">
        <title>Complete genome sequence of Paenibacillus sp. ML311-T8.</title>
        <authorList>
            <person name="Nam Y.-D."/>
            <person name="Kang J."/>
            <person name="Chung W.-H."/>
            <person name="Park Y.S."/>
        </authorList>
    </citation>
    <scope>NUCLEOTIDE SEQUENCE [LARGE SCALE GENOMIC DNA]</scope>
    <source>
        <strain evidence="5">ML311-T8</strain>
    </source>
</reference>
<name>A0A6B8RFC1_9BACL</name>
<dbReference type="EMBL" id="CP034235">
    <property type="protein sequence ID" value="QGQ94223.1"/>
    <property type="molecule type" value="Genomic_DNA"/>
</dbReference>
<dbReference type="AlphaFoldDB" id="A0A6B8RFC1"/>
<dbReference type="Pfam" id="PF01408">
    <property type="entry name" value="GFO_IDH_MocA"/>
    <property type="match status" value="1"/>
</dbReference>
<dbReference type="InterPro" id="IPR036291">
    <property type="entry name" value="NAD(P)-bd_dom_sf"/>
</dbReference>
<accession>A0A6B8RFC1</accession>
<evidence type="ECO:0000259" key="3">
    <source>
        <dbReference type="Pfam" id="PF01408"/>
    </source>
</evidence>